<dbReference type="Proteomes" id="UP000027644">
    <property type="component" value="Unassembled WGS sequence"/>
</dbReference>
<organism evidence="1 2">
    <name type="scientific">Snodgrassella alvi SCGC AB-598-J21</name>
    <dbReference type="NCBI Taxonomy" id="1385367"/>
    <lineage>
        <taxon>Bacteria</taxon>
        <taxon>Pseudomonadati</taxon>
        <taxon>Pseudomonadota</taxon>
        <taxon>Betaproteobacteria</taxon>
        <taxon>Neisseriales</taxon>
        <taxon>Neisseriaceae</taxon>
        <taxon>Snodgrassella</taxon>
    </lineage>
</organism>
<dbReference type="AlphaFoldDB" id="A0A074VEE4"/>
<name>A0A074VEE4_9NEIS</name>
<reference evidence="1 2" key="1">
    <citation type="journal article" date="2014" name="PLoS Genet.">
        <title>Hidden diversity in honey bee gut symbionts detected by single-cell genomics.</title>
        <authorList>
            <person name="Engel P."/>
            <person name="Stepanauskas R."/>
            <person name="Moran N."/>
        </authorList>
    </citation>
    <scope>NUCLEOTIDE SEQUENCE [LARGE SCALE GENOMIC DNA]</scope>
    <source>
        <strain evidence="1 2">SCGC AB-598-J21</strain>
    </source>
</reference>
<sequence length="85" mass="10262">MINLLSYALMRYHLLVIAAKKLKRNTQTLYYPLLKVPYWITPVIYRLVSICNSSRDRYQKYLNSYSFIYTLKICTIDLNKIYNKN</sequence>
<evidence type="ECO:0000313" key="1">
    <source>
        <dbReference type="EMBL" id="KEQ02162.1"/>
    </source>
</evidence>
<dbReference type="EMBL" id="AVQL01000053">
    <property type="protein sequence ID" value="KEQ02162.1"/>
    <property type="molecule type" value="Genomic_DNA"/>
</dbReference>
<proteinExistence type="predicted"/>
<comment type="caution">
    <text evidence="1">The sequence shown here is derived from an EMBL/GenBank/DDBJ whole genome shotgun (WGS) entry which is preliminary data.</text>
</comment>
<accession>A0A074VEE4</accession>
<gene>
    <name evidence="1" type="ORF">SASC598J21_000550</name>
</gene>
<evidence type="ECO:0000313" key="2">
    <source>
        <dbReference type="Proteomes" id="UP000027644"/>
    </source>
</evidence>
<protein>
    <submittedName>
        <fullName evidence="1">Uncharacterized protein</fullName>
    </submittedName>
</protein>